<dbReference type="SUPFAM" id="SSF56784">
    <property type="entry name" value="HAD-like"/>
    <property type="match status" value="1"/>
</dbReference>
<gene>
    <name evidence="4" type="ORF">J4E96_15115</name>
</gene>
<dbReference type="Pfam" id="PF00702">
    <property type="entry name" value="Hydrolase"/>
    <property type="match status" value="1"/>
</dbReference>
<keyword evidence="3" id="KW-0460">Magnesium</keyword>
<evidence type="ECO:0000313" key="5">
    <source>
        <dbReference type="Proteomes" id="UP000663937"/>
    </source>
</evidence>
<keyword evidence="5" id="KW-1185">Reference proteome</keyword>
<dbReference type="InterPro" id="IPR023214">
    <property type="entry name" value="HAD_sf"/>
</dbReference>
<dbReference type="PANTHER" id="PTHR46470:SF4">
    <property type="entry name" value="5-AMINO-6-(5-PHOSPHO-D-RIBITYLAMINO)URACIL PHOSPHATASE YIGB"/>
    <property type="match status" value="1"/>
</dbReference>
<dbReference type="PRINTS" id="PR00413">
    <property type="entry name" value="HADHALOGNASE"/>
</dbReference>
<dbReference type="InterPro" id="IPR006439">
    <property type="entry name" value="HAD-SF_hydro_IA"/>
</dbReference>
<dbReference type="GO" id="GO:0016787">
    <property type="term" value="F:hydrolase activity"/>
    <property type="evidence" value="ECO:0007669"/>
    <property type="project" value="UniProtKB-KW"/>
</dbReference>
<evidence type="ECO:0000256" key="2">
    <source>
        <dbReference type="ARBA" id="ARBA00022801"/>
    </source>
</evidence>
<dbReference type="Proteomes" id="UP000663937">
    <property type="component" value="Chromosome"/>
</dbReference>
<dbReference type="NCBIfam" id="TIGR01549">
    <property type="entry name" value="HAD-SF-IA-v1"/>
    <property type="match status" value="1"/>
</dbReference>
<comment type="cofactor">
    <cofactor evidence="1">
        <name>Mg(2+)</name>
        <dbReference type="ChEBI" id="CHEBI:18420"/>
    </cofactor>
</comment>
<dbReference type="SFLD" id="SFLDG01129">
    <property type="entry name" value="C1.5:_HAD__Beta-PGM__Phosphata"/>
    <property type="match status" value="1"/>
</dbReference>
<accession>A0A8A4ZG77</accession>
<dbReference type="InterPro" id="IPR036412">
    <property type="entry name" value="HAD-like_sf"/>
</dbReference>
<dbReference type="EMBL" id="CP071868">
    <property type="protein sequence ID" value="QTE28668.1"/>
    <property type="molecule type" value="Genomic_DNA"/>
</dbReference>
<dbReference type="GO" id="GO:0044281">
    <property type="term" value="P:small molecule metabolic process"/>
    <property type="evidence" value="ECO:0007669"/>
    <property type="project" value="UniProtKB-ARBA"/>
</dbReference>
<evidence type="ECO:0000256" key="1">
    <source>
        <dbReference type="ARBA" id="ARBA00001946"/>
    </source>
</evidence>
<name>A0A8A4ZG77_9MICO</name>
<evidence type="ECO:0000256" key="3">
    <source>
        <dbReference type="ARBA" id="ARBA00022842"/>
    </source>
</evidence>
<dbReference type="Gene3D" id="1.20.120.1600">
    <property type="match status" value="1"/>
</dbReference>
<dbReference type="InterPro" id="IPR051400">
    <property type="entry name" value="HAD-like_hydrolase"/>
</dbReference>
<organism evidence="4 5">
    <name type="scientific">Pengzhenrongella sicca</name>
    <dbReference type="NCBI Taxonomy" id="2819238"/>
    <lineage>
        <taxon>Bacteria</taxon>
        <taxon>Bacillati</taxon>
        <taxon>Actinomycetota</taxon>
        <taxon>Actinomycetes</taxon>
        <taxon>Micrococcales</taxon>
        <taxon>Pengzhenrongella</taxon>
    </lineage>
</organism>
<proteinExistence type="predicted"/>
<dbReference type="KEGG" id="psic:J4E96_15115"/>
<keyword evidence="2 4" id="KW-0378">Hydrolase</keyword>
<dbReference type="AlphaFoldDB" id="A0A8A4ZG77"/>
<reference evidence="4" key="1">
    <citation type="submission" date="2021-03" db="EMBL/GenBank/DDBJ databases">
        <title>Pengzhenrongella sicca gen. nov., sp. nov., a new member of suborder Micrococcineae isolated from High-Arctic tundra soil.</title>
        <authorList>
            <person name="Peng F."/>
        </authorList>
    </citation>
    <scope>NUCLEOTIDE SEQUENCE</scope>
    <source>
        <strain evidence="4">LRZ-2</strain>
    </source>
</reference>
<sequence length="253" mass="26119">MGGPGAAGSGARPVDGVLFDIDDTLVDTRGAFARALAGTTSAYLPHLPAARGGDVLAHWRADSLGYYRQYTAGELGYEAQRMARANDLQAEFGGAALDLDSFHAWDAVFEEGVQSAWAAHSDALQVIAELRADGVAVGALSNALVGYQTRKLARAGLAGAMPMLVGLDTLGFGKPDPRVFLEACRLLGTEPARTAYVGDELDIDAQAASAAGLIGVWLDRPGARRVEISADDVAAAGVIVLPGLAGLRAALGF</sequence>
<dbReference type="SFLD" id="SFLDS00003">
    <property type="entry name" value="Haloacid_Dehalogenase"/>
    <property type="match status" value="1"/>
</dbReference>
<protein>
    <submittedName>
        <fullName evidence="4">HAD family hydrolase</fullName>
    </submittedName>
</protein>
<evidence type="ECO:0000313" key="4">
    <source>
        <dbReference type="EMBL" id="QTE28668.1"/>
    </source>
</evidence>
<dbReference type="PANTHER" id="PTHR46470">
    <property type="entry name" value="N-ACYLNEURAMINATE-9-PHOSPHATASE"/>
    <property type="match status" value="1"/>
</dbReference>
<dbReference type="RefSeq" id="WP_227422909.1">
    <property type="nucleotide sequence ID" value="NZ_CP071868.1"/>
</dbReference>
<dbReference type="Gene3D" id="3.40.50.1000">
    <property type="entry name" value="HAD superfamily/HAD-like"/>
    <property type="match status" value="1"/>
</dbReference>